<reference evidence="1 2" key="1">
    <citation type="submission" date="2024-04" db="EMBL/GenBank/DDBJ databases">
        <title>genome sequences of Mucor flavus KT1a and Helicostylum pulchrum KT1b strains isolation_sourced from the surface of a dry-aged beef.</title>
        <authorList>
            <person name="Toyotome T."/>
            <person name="Hosono M."/>
            <person name="Torimaru M."/>
            <person name="Fukuda K."/>
            <person name="Mikami N."/>
        </authorList>
    </citation>
    <scope>NUCLEOTIDE SEQUENCE [LARGE SCALE GENOMIC DNA]</scope>
    <source>
        <strain evidence="1 2">KT1b</strain>
    </source>
</reference>
<dbReference type="EMBL" id="BAABUJ010000044">
    <property type="protein sequence ID" value="GAA5805319.1"/>
    <property type="molecule type" value="Genomic_DNA"/>
</dbReference>
<evidence type="ECO:0000313" key="1">
    <source>
        <dbReference type="EMBL" id="GAA5805319.1"/>
    </source>
</evidence>
<accession>A0ABP9YEC8</accession>
<keyword evidence="2" id="KW-1185">Reference proteome</keyword>
<proteinExistence type="predicted"/>
<protein>
    <submittedName>
        <fullName evidence="1">Uncharacterized protein</fullName>
    </submittedName>
</protein>
<name>A0ABP9YEC8_9FUNG</name>
<dbReference type="Proteomes" id="UP001476247">
    <property type="component" value="Unassembled WGS sequence"/>
</dbReference>
<organism evidence="1 2">
    <name type="scientific">Helicostylum pulchrum</name>
    <dbReference type="NCBI Taxonomy" id="562976"/>
    <lineage>
        <taxon>Eukaryota</taxon>
        <taxon>Fungi</taxon>
        <taxon>Fungi incertae sedis</taxon>
        <taxon>Mucoromycota</taxon>
        <taxon>Mucoromycotina</taxon>
        <taxon>Mucoromycetes</taxon>
        <taxon>Mucorales</taxon>
        <taxon>Mucorineae</taxon>
        <taxon>Mucoraceae</taxon>
        <taxon>Helicostylum</taxon>
    </lineage>
</organism>
<evidence type="ECO:0000313" key="2">
    <source>
        <dbReference type="Proteomes" id="UP001476247"/>
    </source>
</evidence>
<sequence>MYLNTLQVALQILPLPAHYNPPAEQSIVKVSENQVILSAIPNAPIFSFTQVLDINAQQEYHDHYLFDTIPHSAINELVQVTQQDTLQTRFDTKIMLGFSDLFSLHNSQVFVQFYEADSGRDLISREGSAREYQVDNIKIVEK</sequence>
<comment type="caution">
    <text evidence="1">The sequence shown here is derived from an EMBL/GenBank/DDBJ whole genome shotgun (WGS) entry which is preliminary data.</text>
</comment>
<gene>
    <name evidence="1" type="ORF">HPULCUR_010834</name>
</gene>